<dbReference type="NCBIfam" id="TIGR02710">
    <property type="entry name" value="TIGR02710 family CRISPR-associated CARF protein"/>
    <property type="match status" value="1"/>
</dbReference>
<dbReference type="RefSeq" id="WP_058739244.1">
    <property type="nucleotide sequence ID" value="NZ_CP011266.1"/>
</dbReference>
<dbReference type="GeneID" id="26736147"/>
<evidence type="ECO:0000259" key="1">
    <source>
        <dbReference type="Pfam" id="PF22205"/>
    </source>
</evidence>
<organism evidence="2 3">
    <name type="scientific">Methanobrevibacter millerae</name>
    <dbReference type="NCBI Taxonomy" id="230361"/>
    <lineage>
        <taxon>Archaea</taxon>
        <taxon>Methanobacteriati</taxon>
        <taxon>Methanobacteriota</taxon>
        <taxon>Methanomada group</taxon>
        <taxon>Methanobacteria</taxon>
        <taxon>Methanobacteriales</taxon>
        <taxon>Methanobacteriaceae</taxon>
        <taxon>Methanobrevibacter</taxon>
    </lineage>
</organism>
<dbReference type="OrthoDB" id="115930at2157"/>
<dbReference type="KEGG" id="mmil:sm9_1187"/>
<feature type="domain" description="Csm6 6H" evidence="1">
    <location>
        <begin position="151"/>
        <end position="211"/>
    </location>
</feature>
<dbReference type="Gene3D" id="3.40.50.10770">
    <property type="entry name" value="Hypothetical protein VC1899 like domain (Restriction endonuclease-like)"/>
    <property type="match status" value="1"/>
</dbReference>
<dbReference type="EMBL" id="CP011266">
    <property type="protein sequence ID" value="ALT68970.1"/>
    <property type="molecule type" value="Genomic_DNA"/>
</dbReference>
<dbReference type="InterPro" id="IPR054008">
    <property type="entry name" value="Csm6_6H"/>
</dbReference>
<dbReference type="Proteomes" id="UP000067738">
    <property type="component" value="Chromosome"/>
</dbReference>
<name>A0A0U3DSR4_9EURY</name>
<reference evidence="2 3" key="1">
    <citation type="submission" date="2015-04" db="EMBL/GenBank/DDBJ databases">
        <title>The complete genome sequence of the rumen methanogen Methanobrevibacter millerae SM9.</title>
        <authorList>
            <person name="Leahy S.C."/>
            <person name="Kelly W.J."/>
            <person name="Pacheco D.M."/>
            <person name="Li D."/>
            <person name="Altermann E."/>
            <person name="Attwood G.T."/>
        </authorList>
    </citation>
    <scope>NUCLEOTIDE SEQUENCE [LARGE SCALE GENOMIC DNA]</scope>
    <source>
        <strain evidence="2 3">SM9</strain>
    </source>
</reference>
<gene>
    <name evidence="2" type="ORF">sm9_1187</name>
</gene>
<dbReference type="Pfam" id="PF22205">
    <property type="entry name" value="Csm6_6H"/>
    <property type="match status" value="1"/>
</dbReference>
<evidence type="ECO:0000313" key="2">
    <source>
        <dbReference type="EMBL" id="ALT68970.1"/>
    </source>
</evidence>
<dbReference type="Pfam" id="PF09670">
    <property type="entry name" value="Cas_Cas02710"/>
    <property type="match status" value="1"/>
</dbReference>
<dbReference type="PATRIC" id="fig|230361.4.peg.1227"/>
<dbReference type="InterPro" id="IPR014082">
    <property type="entry name" value="CRISPR-assoc_prot_Cas02710"/>
</dbReference>
<accession>A0A0U3DSR4</accession>
<dbReference type="AlphaFoldDB" id="A0A0U3DSR4"/>
<protein>
    <submittedName>
        <fullName evidence="2">CRISPR-associated protein TIGR02710 family</fullName>
    </submittedName>
</protein>
<proteinExistence type="predicted"/>
<sequence>MARKKTVLLMTVGTGVGGDEHKKSLAHGLMSSIEHHNPKKIIFFGSDESRQTISFIEDELNEDYNGFDFIHIEEVDNFKDYFNAIKVKTEEFNDENVIIDYTSGTKTMSVAAAFTSMVCHKKLVSVVGKRDKGTVSSGTETIRTQNIYPVYDELQLVKIKELFNSNRFEAGKLLLNEIVESDDKEVYEGLFDIYYNFDNINYEAAFKLFTIEFQNKVISKFPELKVQLSQNRMALQTIVDKNHKLRCQCILASLLNNAKRRFDEGKYDDAIARLYRSFELVAQIRLKNKYDIITSKVDLESLKKYGLTDDYLNTLDSCRSDLNDDVKIGLIKDYDLLLNLDDDLGIFYAENANEILECSSHRNKSILAHGLSFQTKDDYLKFEQLVLEAANILFNDLDKYLNQTQFPII</sequence>
<evidence type="ECO:0000313" key="3">
    <source>
        <dbReference type="Proteomes" id="UP000067738"/>
    </source>
</evidence>
<keyword evidence="3" id="KW-1185">Reference proteome</keyword>